<accession>A0A822Z7I1</accession>
<keyword evidence="2" id="KW-1185">Reference proteome</keyword>
<sequence length="134" mass="14859">MLLNPTGAESRSFYQWSTLVRVYIVLDRHGCGLNGWVDSYEASQIDSKGSANLQHTSTTQDVKKKSPDVLVLENLNKLAFSLHSFYATLVKGFTSQKRRRAESGSMNSASKNLATTLSKIFHEALSFSKHSTSV</sequence>
<dbReference type="EMBL" id="DUZY01000005">
    <property type="protein sequence ID" value="DAD39641.1"/>
    <property type="molecule type" value="Genomic_DNA"/>
</dbReference>
<evidence type="ECO:0000313" key="2">
    <source>
        <dbReference type="Proteomes" id="UP000607653"/>
    </source>
</evidence>
<dbReference type="AlphaFoldDB" id="A0A822Z7I1"/>
<comment type="caution">
    <text evidence="1">The sequence shown here is derived from an EMBL/GenBank/DDBJ whole genome shotgun (WGS) entry which is preliminary data.</text>
</comment>
<reference evidence="1 2" key="1">
    <citation type="journal article" date="2020" name="Mol. Biol. Evol.">
        <title>Distinct Expression and Methylation Patterns for Genes with Different Fates following a Single Whole-Genome Duplication in Flowering Plants.</title>
        <authorList>
            <person name="Shi T."/>
            <person name="Rahmani R.S."/>
            <person name="Gugger P.F."/>
            <person name="Wang M."/>
            <person name="Li H."/>
            <person name="Zhang Y."/>
            <person name="Li Z."/>
            <person name="Wang Q."/>
            <person name="Van de Peer Y."/>
            <person name="Marchal K."/>
            <person name="Chen J."/>
        </authorList>
    </citation>
    <scope>NUCLEOTIDE SEQUENCE [LARGE SCALE GENOMIC DNA]</scope>
    <source>
        <tissue evidence="1">Leaf</tissue>
    </source>
</reference>
<evidence type="ECO:0000313" key="1">
    <source>
        <dbReference type="EMBL" id="DAD39641.1"/>
    </source>
</evidence>
<proteinExistence type="predicted"/>
<organism evidence="1 2">
    <name type="scientific">Nelumbo nucifera</name>
    <name type="common">Sacred lotus</name>
    <dbReference type="NCBI Taxonomy" id="4432"/>
    <lineage>
        <taxon>Eukaryota</taxon>
        <taxon>Viridiplantae</taxon>
        <taxon>Streptophyta</taxon>
        <taxon>Embryophyta</taxon>
        <taxon>Tracheophyta</taxon>
        <taxon>Spermatophyta</taxon>
        <taxon>Magnoliopsida</taxon>
        <taxon>Proteales</taxon>
        <taxon>Nelumbonaceae</taxon>
        <taxon>Nelumbo</taxon>
    </lineage>
</organism>
<gene>
    <name evidence="1" type="ORF">HUJ06_013964</name>
</gene>
<name>A0A822Z7I1_NELNU</name>
<dbReference type="Proteomes" id="UP000607653">
    <property type="component" value="Unassembled WGS sequence"/>
</dbReference>
<protein>
    <submittedName>
        <fullName evidence="1">Uncharacterized protein</fullName>
    </submittedName>
</protein>